<sequence length="62" mass="6916">MQPDTQAYPEPADESPTLAEIMIKMANQTVPEKDVVPDVDTSLDQQKVDDTLLEKTVQKDDV</sequence>
<feature type="non-terminal residue" evidence="1">
    <location>
        <position position="62"/>
    </location>
</feature>
<keyword evidence="2" id="KW-1185">Reference proteome</keyword>
<accession>A0A392V2Y2</accession>
<comment type="caution">
    <text evidence="1">The sequence shown here is derived from an EMBL/GenBank/DDBJ whole genome shotgun (WGS) entry which is preliminary data.</text>
</comment>
<proteinExistence type="predicted"/>
<dbReference type="AlphaFoldDB" id="A0A392V2Y2"/>
<protein>
    <submittedName>
        <fullName evidence="1">Uncharacterized protein</fullName>
    </submittedName>
</protein>
<dbReference type="EMBL" id="LXQA011028069">
    <property type="protein sequence ID" value="MCI81803.1"/>
    <property type="molecule type" value="Genomic_DNA"/>
</dbReference>
<organism evidence="1 2">
    <name type="scientific">Trifolium medium</name>
    <dbReference type="NCBI Taxonomy" id="97028"/>
    <lineage>
        <taxon>Eukaryota</taxon>
        <taxon>Viridiplantae</taxon>
        <taxon>Streptophyta</taxon>
        <taxon>Embryophyta</taxon>
        <taxon>Tracheophyta</taxon>
        <taxon>Spermatophyta</taxon>
        <taxon>Magnoliopsida</taxon>
        <taxon>eudicotyledons</taxon>
        <taxon>Gunneridae</taxon>
        <taxon>Pentapetalae</taxon>
        <taxon>rosids</taxon>
        <taxon>fabids</taxon>
        <taxon>Fabales</taxon>
        <taxon>Fabaceae</taxon>
        <taxon>Papilionoideae</taxon>
        <taxon>50 kb inversion clade</taxon>
        <taxon>NPAAA clade</taxon>
        <taxon>Hologalegina</taxon>
        <taxon>IRL clade</taxon>
        <taxon>Trifolieae</taxon>
        <taxon>Trifolium</taxon>
    </lineage>
</organism>
<dbReference type="Proteomes" id="UP000265520">
    <property type="component" value="Unassembled WGS sequence"/>
</dbReference>
<name>A0A392V2Y2_9FABA</name>
<evidence type="ECO:0000313" key="1">
    <source>
        <dbReference type="EMBL" id="MCI81803.1"/>
    </source>
</evidence>
<evidence type="ECO:0000313" key="2">
    <source>
        <dbReference type="Proteomes" id="UP000265520"/>
    </source>
</evidence>
<reference evidence="1 2" key="1">
    <citation type="journal article" date="2018" name="Front. Plant Sci.">
        <title>Red Clover (Trifolium pratense) and Zigzag Clover (T. medium) - A Picture of Genomic Similarities and Differences.</title>
        <authorList>
            <person name="Dluhosova J."/>
            <person name="Istvanek J."/>
            <person name="Nedelnik J."/>
            <person name="Repkova J."/>
        </authorList>
    </citation>
    <scope>NUCLEOTIDE SEQUENCE [LARGE SCALE GENOMIC DNA]</scope>
    <source>
        <strain evidence="2">cv. 10/8</strain>
        <tissue evidence="1">Leaf</tissue>
    </source>
</reference>